<dbReference type="Gene3D" id="3.40.190.10">
    <property type="entry name" value="Periplasmic binding protein-like II"/>
    <property type="match status" value="2"/>
</dbReference>
<reference evidence="7" key="1">
    <citation type="submission" date="2016-09" db="EMBL/GenBank/DDBJ databases">
        <authorList>
            <person name="Lysoe E."/>
        </authorList>
    </citation>
    <scope>NUCLEOTIDE SEQUENCE [LARGE SCALE GENOMIC DNA]</scope>
    <source>
        <strain evidence="7">LJ96T</strain>
    </source>
</reference>
<evidence type="ECO:0000259" key="5">
    <source>
        <dbReference type="PROSITE" id="PS50931"/>
    </source>
</evidence>
<feature type="domain" description="HTH lysR-type" evidence="5">
    <location>
        <begin position="7"/>
        <end position="64"/>
    </location>
</feature>
<dbReference type="AlphaFoldDB" id="A0A1L3EWD9"/>
<dbReference type="Proteomes" id="UP000182987">
    <property type="component" value="Chromosome"/>
</dbReference>
<dbReference type="SUPFAM" id="SSF53850">
    <property type="entry name" value="Periplasmic binding protein-like II"/>
    <property type="match status" value="1"/>
</dbReference>
<evidence type="ECO:0000256" key="3">
    <source>
        <dbReference type="ARBA" id="ARBA00023125"/>
    </source>
</evidence>
<dbReference type="InterPro" id="IPR036390">
    <property type="entry name" value="WH_DNA-bd_sf"/>
</dbReference>
<dbReference type="RefSeq" id="WP_052767056.1">
    <property type="nucleotide sequence ID" value="NZ_CP017480.1"/>
</dbReference>
<keyword evidence="3" id="KW-0238">DNA-binding</keyword>
<dbReference type="PANTHER" id="PTHR30126:SF98">
    <property type="entry name" value="HTH-TYPE TRANSCRIPTIONAL ACTIVATOR BAUR"/>
    <property type="match status" value="1"/>
</dbReference>
<dbReference type="EMBL" id="CP017480">
    <property type="protein sequence ID" value="APG05337.1"/>
    <property type="molecule type" value="Genomic_DNA"/>
</dbReference>
<dbReference type="InterPro" id="IPR000847">
    <property type="entry name" value="LysR_HTH_N"/>
</dbReference>
<evidence type="ECO:0000256" key="2">
    <source>
        <dbReference type="ARBA" id="ARBA00023015"/>
    </source>
</evidence>
<dbReference type="PANTHER" id="PTHR30126">
    <property type="entry name" value="HTH-TYPE TRANSCRIPTIONAL REGULATOR"/>
    <property type="match status" value="1"/>
</dbReference>
<proteinExistence type="inferred from homology"/>
<organism evidence="6 7">
    <name type="scientific">Luteibacter rhizovicinus DSM 16549</name>
    <dbReference type="NCBI Taxonomy" id="1440763"/>
    <lineage>
        <taxon>Bacteria</taxon>
        <taxon>Pseudomonadati</taxon>
        <taxon>Pseudomonadota</taxon>
        <taxon>Gammaproteobacteria</taxon>
        <taxon>Lysobacterales</taxon>
        <taxon>Rhodanobacteraceae</taxon>
        <taxon>Luteibacter</taxon>
    </lineage>
</organism>
<gene>
    <name evidence="6" type="ORF">BJI69_16465</name>
</gene>
<keyword evidence="2" id="KW-0805">Transcription regulation</keyword>
<sequence length="405" mass="45286">MNEIFQLNLRHLDALLVTGRSGSMSAAAREVSLSQPALAQAVAKMERVLGERLLDRQPGGVSATVAGRTMMLRIDRALHYLAHGGRLVRRSARLAPLPHIERRVTMVQLRALIAVEGNSSYVQASELTGLSQPAVHRAVRELQDILGTDLFVRVGRIVRPTDVASRFVRFARLMLSELRAGLEEIRAMNTDDAGRVTVGILPSARAIFFSDLLARFTTAHVSAAVKVVEAPYRDLLAGLRQGDLDLIIGARRDPAPHRDVVQEELFDDDPVVVARADHPLRDKKQLELSDLLAYPWVVSAPGIPLRNKWEQIFTSRGVAPPRLRIECGSVLVTRGLLLQGDWLTLVSRDQFLFEYRAGTLTEIGDLGKELRRRIALTRRRDWMPTPLQADFVERTHALARERDER</sequence>
<keyword evidence="4" id="KW-0804">Transcription</keyword>
<accession>A0A1L3EWD9</accession>
<dbReference type="Pfam" id="PF03466">
    <property type="entry name" value="LysR_substrate"/>
    <property type="match status" value="1"/>
</dbReference>
<dbReference type="GO" id="GO:0003700">
    <property type="term" value="F:DNA-binding transcription factor activity"/>
    <property type="evidence" value="ECO:0007669"/>
    <property type="project" value="InterPro"/>
</dbReference>
<feature type="domain" description="HTH lysR-type" evidence="5">
    <location>
        <begin position="108"/>
        <end position="161"/>
    </location>
</feature>
<evidence type="ECO:0000256" key="1">
    <source>
        <dbReference type="ARBA" id="ARBA00009437"/>
    </source>
</evidence>
<keyword evidence="7" id="KW-1185">Reference proteome</keyword>
<dbReference type="PROSITE" id="PS50931">
    <property type="entry name" value="HTH_LYSR"/>
    <property type="match status" value="2"/>
</dbReference>
<protein>
    <submittedName>
        <fullName evidence="6">LysR family transcriptional regulator</fullName>
    </submittedName>
</protein>
<dbReference type="InterPro" id="IPR005119">
    <property type="entry name" value="LysR_subst-bd"/>
</dbReference>
<dbReference type="PRINTS" id="PR00039">
    <property type="entry name" value="HTHLYSR"/>
</dbReference>
<dbReference type="Pfam" id="PF00126">
    <property type="entry name" value="HTH_1"/>
    <property type="match status" value="2"/>
</dbReference>
<dbReference type="OrthoDB" id="9814165at2"/>
<dbReference type="SUPFAM" id="SSF46785">
    <property type="entry name" value="Winged helix' DNA-binding domain"/>
    <property type="match status" value="2"/>
</dbReference>
<evidence type="ECO:0000313" key="6">
    <source>
        <dbReference type="EMBL" id="APG05337.1"/>
    </source>
</evidence>
<dbReference type="InterPro" id="IPR036388">
    <property type="entry name" value="WH-like_DNA-bd_sf"/>
</dbReference>
<dbReference type="KEGG" id="lrz:BJI69_16465"/>
<evidence type="ECO:0000313" key="7">
    <source>
        <dbReference type="Proteomes" id="UP000182987"/>
    </source>
</evidence>
<evidence type="ECO:0000256" key="4">
    <source>
        <dbReference type="ARBA" id="ARBA00023163"/>
    </source>
</evidence>
<dbReference type="STRING" id="1440763.BJI69_16465"/>
<comment type="similarity">
    <text evidence="1">Belongs to the LysR transcriptional regulatory family.</text>
</comment>
<name>A0A1L3EWD9_9GAMM</name>
<dbReference type="GO" id="GO:0000976">
    <property type="term" value="F:transcription cis-regulatory region binding"/>
    <property type="evidence" value="ECO:0007669"/>
    <property type="project" value="TreeGrafter"/>
</dbReference>
<dbReference type="Gene3D" id="1.10.10.10">
    <property type="entry name" value="Winged helix-like DNA-binding domain superfamily/Winged helix DNA-binding domain"/>
    <property type="match status" value="2"/>
</dbReference>